<dbReference type="Gene3D" id="3.40.50.2020">
    <property type="match status" value="1"/>
</dbReference>
<accession>A0ABV6V1V5</accession>
<dbReference type="NCBIfam" id="NF003547">
    <property type="entry name" value="PRK05205.1-3"/>
    <property type="match status" value="1"/>
</dbReference>
<dbReference type="PANTHER" id="PTHR11608:SF0">
    <property type="entry name" value="BIFUNCTIONAL PROTEIN PYRR"/>
    <property type="match status" value="1"/>
</dbReference>
<dbReference type="Proteomes" id="UP001592582">
    <property type="component" value="Unassembled WGS sequence"/>
</dbReference>
<reference evidence="1 2" key="1">
    <citation type="submission" date="2024-09" db="EMBL/GenBank/DDBJ databases">
        <authorList>
            <person name="Lee S.D."/>
        </authorList>
    </citation>
    <scope>NUCLEOTIDE SEQUENCE [LARGE SCALE GENOMIC DNA]</scope>
    <source>
        <strain evidence="1 2">N1-1</strain>
    </source>
</reference>
<keyword evidence="2" id="KW-1185">Reference proteome</keyword>
<organism evidence="1 2">
    <name type="scientific">Streptacidiphilus alkalitolerans</name>
    <dbReference type="NCBI Taxonomy" id="3342712"/>
    <lineage>
        <taxon>Bacteria</taxon>
        <taxon>Bacillati</taxon>
        <taxon>Actinomycetota</taxon>
        <taxon>Actinomycetes</taxon>
        <taxon>Kitasatosporales</taxon>
        <taxon>Streptomycetaceae</taxon>
        <taxon>Streptacidiphilus</taxon>
    </lineage>
</organism>
<dbReference type="Pfam" id="PF00156">
    <property type="entry name" value="Pribosyltran"/>
    <property type="match status" value="1"/>
</dbReference>
<dbReference type="PANTHER" id="PTHR11608">
    <property type="entry name" value="BIFUNCTIONAL PROTEIN PYRR"/>
    <property type="match status" value="1"/>
</dbReference>
<proteinExistence type="inferred from homology"/>
<dbReference type="EMBL" id="JBHEZX010000001">
    <property type="protein sequence ID" value="MFC1407703.1"/>
    <property type="molecule type" value="Genomic_DNA"/>
</dbReference>
<dbReference type="InterPro" id="IPR050137">
    <property type="entry name" value="PyrR_bifunctional"/>
</dbReference>
<dbReference type="GO" id="GO:0004845">
    <property type="term" value="F:uracil phosphoribosyltransferase activity"/>
    <property type="evidence" value="ECO:0007669"/>
    <property type="project" value="UniProtKB-EC"/>
</dbReference>
<gene>
    <name evidence="1" type="primary">pyrR</name>
    <name evidence="1" type="ORF">ACEZDG_00215</name>
</gene>
<keyword evidence="1" id="KW-0808">Transferase</keyword>
<dbReference type="EC" id="2.4.2.9" evidence="1"/>
<evidence type="ECO:0000313" key="1">
    <source>
        <dbReference type="EMBL" id="MFC1407703.1"/>
    </source>
</evidence>
<dbReference type="SUPFAM" id="SSF53271">
    <property type="entry name" value="PRTase-like"/>
    <property type="match status" value="1"/>
</dbReference>
<dbReference type="HAMAP" id="MF_01219">
    <property type="entry name" value="PyrR"/>
    <property type="match status" value="1"/>
</dbReference>
<keyword evidence="1" id="KW-0328">Glycosyltransferase</keyword>
<dbReference type="InterPro" id="IPR029057">
    <property type="entry name" value="PRTase-like"/>
</dbReference>
<comment type="caution">
    <text evidence="1">The sequence shown here is derived from an EMBL/GenBank/DDBJ whole genome shotgun (WGS) entry which is preliminary data.</text>
</comment>
<sequence length="212" mass="22815">MTATDRTQRENSPGGARQVLDESDIARSLTRIAHEIVERAKGAEDVVLLGIPTRGILLARRLHTILAEIDRGGPGGRSPGHRSTGRDIPFGTLDITMYRDDLRLKPARALEHTEIPPGGLDGKLVVLVDDVLFSGRTVRAALDALGDLGRPRAVQLAVLVDRGHRELPIRADYVGKNLPTSLREAVKVKLAELDGHDAVLLGQNADSNGSAQ</sequence>
<evidence type="ECO:0000313" key="2">
    <source>
        <dbReference type="Proteomes" id="UP001592582"/>
    </source>
</evidence>
<dbReference type="InterPro" id="IPR023050">
    <property type="entry name" value="PyrR"/>
</dbReference>
<dbReference type="NCBIfam" id="NF003549">
    <property type="entry name" value="PRK05205.1-5"/>
    <property type="match status" value="1"/>
</dbReference>
<name>A0ABV6V1V5_9ACTN</name>
<protein>
    <submittedName>
        <fullName evidence="1">Bifunctional pyr operon transcriptional regulator/uracil phosphoribosyltransferase PyrR</fullName>
        <ecNumber evidence="1">2.4.2.9</ecNumber>
    </submittedName>
</protein>
<dbReference type="CDD" id="cd06223">
    <property type="entry name" value="PRTases_typeI"/>
    <property type="match status" value="1"/>
</dbReference>
<dbReference type="InterPro" id="IPR000836">
    <property type="entry name" value="PRTase_dom"/>
</dbReference>